<dbReference type="EMBL" id="OX459942">
    <property type="protein sequence ID" value="CAI9176331.1"/>
    <property type="molecule type" value="Genomic_DNA"/>
</dbReference>
<keyword evidence="3" id="KW-1185">Reference proteome</keyword>
<gene>
    <name evidence="2" type="ORF">MRATA1EN1_LOCUS25293</name>
</gene>
<feature type="region of interest" description="Disordered" evidence="1">
    <location>
        <begin position="1"/>
        <end position="54"/>
    </location>
</feature>
<sequence length="82" mass="8822">MVRGNDNAPANSRRRSQRAARPHAPEARPRRPAPPRPPGSPRGRELCRGPSLTTAQARAASVGRLEAADCRHFGARGFAAFV</sequence>
<feature type="compositionally biased region" description="Basic residues" evidence="1">
    <location>
        <begin position="12"/>
        <end position="21"/>
    </location>
</feature>
<accession>A0ABN8ZTL2</accession>
<evidence type="ECO:0000256" key="1">
    <source>
        <dbReference type="SAM" id="MobiDB-lite"/>
    </source>
</evidence>
<dbReference type="Proteomes" id="UP001176941">
    <property type="component" value="Chromosome 6"/>
</dbReference>
<organism evidence="2 3">
    <name type="scientific">Rangifer tarandus platyrhynchus</name>
    <name type="common">Svalbard reindeer</name>
    <dbReference type="NCBI Taxonomy" id="3082113"/>
    <lineage>
        <taxon>Eukaryota</taxon>
        <taxon>Metazoa</taxon>
        <taxon>Chordata</taxon>
        <taxon>Craniata</taxon>
        <taxon>Vertebrata</taxon>
        <taxon>Euteleostomi</taxon>
        <taxon>Mammalia</taxon>
        <taxon>Eutheria</taxon>
        <taxon>Laurasiatheria</taxon>
        <taxon>Artiodactyla</taxon>
        <taxon>Ruminantia</taxon>
        <taxon>Pecora</taxon>
        <taxon>Cervidae</taxon>
        <taxon>Odocoileinae</taxon>
        <taxon>Rangifer</taxon>
    </lineage>
</organism>
<proteinExistence type="predicted"/>
<protein>
    <submittedName>
        <fullName evidence="2">Uncharacterized protein</fullName>
    </submittedName>
</protein>
<evidence type="ECO:0000313" key="2">
    <source>
        <dbReference type="EMBL" id="CAI9176331.1"/>
    </source>
</evidence>
<name>A0ABN8ZTL2_RANTA</name>
<reference evidence="2" key="1">
    <citation type="submission" date="2023-04" db="EMBL/GenBank/DDBJ databases">
        <authorList>
            <consortium name="ELIXIR-Norway"/>
        </authorList>
    </citation>
    <scope>NUCLEOTIDE SEQUENCE [LARGE SCALE GENOMIC DNA]</scope>
</reference>
<evidence type="ECO:0000313" key="3">
    <source>
        <dbReference type="Proteomes" id="UP001176941"/>
    </source>
</evidence>